<reference evidence="1 2" key="1">
    <citation type="submission" date="2019-07" db="EMBL/GenBank/DDBJ databases">
        <title>Draft genome assembly of a fouling barnacle, Amphibalanus amphitrite (Darwin, 1854): The first reference genome for Thecostraca.</title>
        <authorList>
            <person name="Kim W."/>
        </authorList>
    </citation>
    <scope>NUCLEOTIDE SEQUENCE [LARGE SCALE GENOMIC DNA]</scope>
    <source>
        <strain evidence="1">SNU_AA5</strain>
        <tissue evidence="1">Soma without cirri and trophi</tissue>
    </source>
</reference>
<dbReference type="EMBL" id="VIIS01001992">
    <property type="protein sequence ID" value="KAF0289956.1"/>
    <property type="molecule type" value="Genomic_DNA"/>
</dbReference>
<dbReference type="Proteomes" id="UP000440578">
    <property type="component" value="Unassembled WGS sequence"/>
</dbReference>
<gene>
    <name evidence="1" type="ORF">FJT64_011856</name>
</gene>
<protein>
    <submittedName>
        <fullName evidence="1">Uncharacterized protein</fullName>
    </submittedName>
</protein>
<comment type="caution">
    <text evidence="1">The sequence shown here is derived from an EMBL/GenBank/DDBJ whole genome shotgun (WGS) entry which is preliminary data.</text>
</comment>
<accession>A0A6A4V5S7</accession>
<organism evidence="1 2">
    <name type="scientific">Amphibalanus amphitrite</name>
    <name type="common">Striped barnacle</name>
    <name type="synonym">Balanus amphitrite</name>
    <dbReference type="NCBI Taxonomy" id="1232801"/>
    <lineage>
        <taxon>Eukaryota</taxon>
        <taxon>Metazoa</taxon>
        <taxon>Ecdysozoa</taxon>
        <taxon>Arthropoda</taxon>
        <taxon>Crustacea</taxon>
        <taxon>Multicrustacea</taxon>
        <taxon>Cirripedia</taxon>
        <taxon>Thoracica</taxon>
        <taxon>Thoracicalcarea</taxon>
        <taxon>Balanomorpha</taxon>
        <taxon>Balanoidea</taxon>
        <taxon>Balanidae</taxon>
        <taxon>Amphibalaninae</taxon>
        <taxon>Amphibalanus</taxon>
    </lineage>
</organism>
<evidence type="ECO:0000313" key="2">
    <source>
        <dbReference type="Proteomes" id="UP000440578"/>
    </source>
</evidence>
<evidence type="ECO:0000313" key="1">
    <source>
        <dbReference type="EMBL" id="KAF0289956.1"/>
    </source>
</evidence>
<name>A0A6A4V5S7_AMPAM</name>
<proteinExistence type="predicted"/>
<sequence>MHVFIKHSQLSTTQRSFYINYKPSWRPADFNFHHRTNPKHESGIQCNNYGRTVDACGDANYRCSIFTVKQHVDLNDARRTLNNYRCCNRRIHLNIYTECYHVDRFYNHYRDFNTINRINSIIPVLGCHFRHYSLRSILYNFYNCFTRQHSFSYIPG</sequence>
<dbReference type="AlphaFoldDB" id="A0A6A4V5S7"/>
<keyword evidence="2" id="KW-1185">Reference proteome</keyword>